<accession>A0A914GR56</accession>
<feature type="region of interest" description="Disordered" evidence="1">
    <location>
        <begin position="1"/>
        <end position="89"/>
    </location>
</feature>
<proteinExistence type="predicted"/>
<dbReference type="WBParaSite" id="Gr19_v10_g10539.t1">
    <property type="protein sequence ID" value="Gr19_v10_g10539.t1"/>
    <property type="gene ID" value="Gr19_v10_g10539"/>
</dbReference>
<feature type="compositionally biased region" description="Low complexity" evidence="1">
    <location>
        <begin position="7"/>
        <end position="25"/>
    </location>
</feature>
<evidence type="ECO:0000313" key="2">
    <source>
        <dbReference type="Proteomes" id="UP000887572"/>
    </source>
</evidence>
<name>A0A914GR56_GLORO</name>
<dbReference type="AlphaFoldDB" id="A0A914GR56"/>
<feature type="compositionally biased region" description="Low complexity" evidence="1">
    <location>
        <begin position="54"/>
        <end position="63"/>
    </location>
</feature>
<dbReference type="Proteomes" id="UP000887572">
    <property type="component" value="Unplaced"/>
</dbReference>
<reference evidence="3" key="1">
    <citation type="submission" date="2022-11" db="UniProtKB">
        <authorList>
            <consortium name="WormBaseParasite"/>
        </authorList>
    </citation>
    <scope>IDENTIFICATION</scope>
</reference>
<protein>
    <submittedName>
        <fullName evidence="3">Uncharacterized protein</fullName>
    </submittedName>
</protein>
<keyword evidence="2" id="KW-1185">Reference proteome</keyword>
<sequence>MSFPKLSTTTTEISSLPTTVTSSPPAKFAETKWLGKNKRPPCDENAEKKKKPTKPTGPKEVPPAIKKTKMEDSAVKPQESEPPVEKKRKVEDREIWKLMKGKYLLSFYLCPDDWKKLYNRENKVVRQENGHFAARFELCADCAWANVRATDYLAPPKNKKMDE</sequence>
<evidence type="ECO:0000313" key="3">
    <source>
        <dbReference type="WBParaSite" id="Gr19_v10_g10539.t1"/>
    </source>
</evidence>
<organism evidence="2 3">
    <name type="scientific">Globodera rostochiensis</name>
    <name type="common">Golden nematode worm</name>
    <name type="synonym">Heterodera rostochiensis</name>
    <dbReference type="NCBI Taxonomy" id="31243"/>
    <lineage>
        <taxon>Eukaryota</taxon>
        <taxon>Metazoa</taxon>
        <taxon>Ecdysozoa</taxon>
        <taxon>Nematoda</taxon>
        <taxon>Chromadorea</taxon>
        <taxon>Rhabditida</taxon>
        <taxon>Tylenchina</taxon>
        <taxon>Tylenchomorpha</taxon>
        <taxon>Tylenchoidea</taxon>
        <taxon>Heteroderidae</taxon>
        <taxon>Heteroderinae</taxon>
        <taxon>Globodera</taxon>
    </lineage>
</organism>
<evidence type="ECO:0000256" key="1">
    <source>
        <dbReference type="SAM" id="MobiDB-lite"/>
    </source>
</evidence>